<dbReference type="Proteomes" id="UP000314294">
    <property type="component" value="Unassembled WGS sequence"/>
</dbReference>
<accession>A0A4Z2JER7</accession>
<dbReference type="AlphaFoldDB" id="A0A4Z2JER7"/>
<comment type="caution">
    <text evidence="1">The sequence shown here is derived from an EMBL/GenBank/DDBJ whole genome shotgun (WGS) entry which is preliminary data.</text>
</comment>
<gene>
    <name evidence="1" type="ORF">EYF80_001002</name>
</gene>
<evidence type="ECO:0000313" key="1">
    <source>
        <dbReference type="EMBL" id="TNN88670.1"/>
    </source>
</evidence>
<keyword evidence="2" id="KW-1185">Reference proteome</keyword>
<evidence type="ECO:0000313" key="2">
    <source>
        <dbReference type="Proteomes" id="UP000314294"/>
    </source>
</evidence>
<protein>
    <submittedName>
        <fullName evidence="1">Uncharacterized protein</fullName>
    </submittedName>
</protein>
<organism evidence="1 2">
    <name type="scientific">Liparis tanakae</name>
    <name type="common">Tanaka's snailfish</name>
    <dbReference type="NCBI Taxonomy" id="230148"/>
    <lineage>
        <taxon>Eukaryota</taxon>
        <taxon>Metazoa</taxon>
        <taxon>Chordata</taxon>
        <taxon>Craniata</taxon>
        <taxon>Vertebrata</taxon>
        <taxon>Euteleostomi</taxon>
        <taxon>Actinopterygii</taxon>
        <taxon>Neopterygii</taxon>
        <taxon>Teleostei</taxon>
        <taxon>Neoteleostei</taxon>
        <taxon>Acanthomorphata</taxon>
        <taxon>Eupercaria</taxon>
        <taxon>Perciformes</taxon>
        <taxon>Cottioidei</taxon>
        <taxon>Cottales</taxon>
        <taxon>Liparidae</taxon>
        <taxon>Liparis</taxon>
    </lineage>
</organism>
<sequence length="101" mass="11204">MEVAEERKAYLLTVDEDHLKIGHFSPLQLCIQCPTSPATINRVTWLLRGCCSTLELGLPPHQALMQHAALVVDTPDFTDHIKLTHCFESALTSGLCNNFAD</sequence>
<name>A0A4Z2JER7_9TELE</name>
<reference evidence="1 2" key="1">
    <citation type="submission" date="2019-03" db="EMBL/GenBank/DDBJ databases">
        <title>First draft genome of Liparis tanakae, snailfish: a comprehensive survey of snailfish specific genes.</title>
        <authorList>
            <person name="Kim W."/>
            <person name="Song I."/>
            <person name="Jeong J.-H."/>
            <person name="Kim D."/>
            <person name="Kim S."/>
            <person name="Ryu S."/>
            <person name="Song J.Y."/>
            <person name="Lee S.K."/>
        </authorList>
    </citation>
    <scope>NUCLEOTIDE SEQUENCE [LARGE SCALE GENOMIC DNA]</scope>
    <source>
        <tissue evidence="1">Muscle</tissue>
    </source>
</reference>
<dbReference type="EMBL" id="SRLO01000004">
    <property type="protein sequence ID" value="TNN88670.1"/>
    <property type="molecule type" value="Genomic_DNA"/>
</dbReference>
<proteinExistence type="predicted"/>